<sequence>MPPVQQLISDVIQESLPNTETQAKPNENEERKSQETKKPMKTKSDANHHKNLIRRSEKIVSNHKADETKDLFTPQFQRIVLLQQYKLNKIQLEKETILVATMKTQTVEKSTQNNINFYE</sequence>
<feature type="compositionally biased region" description="Basic and acidic residues" evidence="1">
    <location>
        <begin position="26"/>
        <end position="62"/>
    </location>
</feature>
<name>A0AAW1UBT1_9CUCU</name>
<dbReference type="Proteomes" id="UP001431783">
    <property type="component" value="Unassembled WGS sequence"/>
</dbReference>
<feature type="region of interest" description="Disordered" evidence="1">
    <location>
        <begin position="1"/>
        <end position="62"/>
    </location>
</feature>
<evidence type="ECO:0000256" key="1">
    <source>
        <dbReference type="SAM" id="MobiDB-lite"/>
    </source>
</evidence>
<dbReference type="EMBL" id="JARQZJ010000045">
    <property type="protein sequence ID" value="KAK9878073.1"/>
    <property type="molecule type" value="Genomic_DNA"/>
</dbReference>
<accession>A0AAW1UBT1</accession>
<protein>
    <submittedName>
        <fullName evidence="2">Uncharacterized protein</fullName>
    </submittedName>
</protein>
<feature type="compositionally biased region" description="Polar residues" evidence="1">
    <location>
        <begin position="15"/>
        <end position="25"/>
    </location>
</feature>
<evidence type="ECO:0000313" key="3">
    <source>
        <dbReference type="Proteomes" id="UP001431783"/>
    </source>
</evidence>
<gene>
    <name evidence="2" type="ORF">WA026_020704</name>
</gene>
<keyword evidence="3" id="KW-1185">Reference proteome</keyword>
<organism evidence="2 3">
    <name type="scientific">Henosepilachna vigintioctopunctata</name>
    <dbReference type="NCBI Taxonomy" id="420089"/>
    <lineage>
        <taxon>Eukaryota</taxon>
        <taxon>Metazoa</taxon>
        <taxon>Ecdysozoa</taxon>
        <taxon>Arthropoda</taxon>
        <taxon>Hexapoda</taxon>
        <taxon>Insecta</taxon>
        <taxon>Pterygota</taxon>
        <taxon>Neoptera</taxon>
        <taxon>Endopterygota</taxon>
        <taxon>Coleoptera</taxon>
        <taxon>Polyphaga</taxon>
        <taxon>Cucujiformia</taxon>
        <taxon>Coccinelloidea</taxon>
        <taxon>Coccinellidae</taxon>
        <taxon>Epilachninae</taxon>
        <taxon>Epilachnini</taxon>
        <taxon>Henosepilachna</taxon>
    </lineage>
</organism>
<evidence type="ECO:0000313" key="2">
    <source>
        <dbReference type="EMBL" id="KAK9878073.1"/>
    </source>
</evidence>
<dbReference type="AlphaFoldDB" id="A0AAW1UBT1"/>
<reference evidence="2 3" key="1">
    <citation type="submission" date="2023-03" db="EMBL/GenBank/DDBJ databases">
        <title>Genome insight into feeding habits of ladybird beetles.</title>
        <authorList>
            <person name="Li H.-S."/>
            <person name="Huang Y.-H."/>
            <person name="Pang H."/>
        </authorList>
    </citation>
    <scope>NUCLEOTIDE SEQUENCE [LARGE SCALE GENOMIC DNA]</scope>
    <source>
        <strain evidence="2">SYSU_2023b</strain>
        <tissue evidence="2">Whole body</tissue>
    </source>
</reference>
<proteinExistence type="predicted"/>
<comment type="caution">
    <text evidence="2">The sequence shown here is derived from an EMBL/GenBank/DDBJ whole genome shotgun (WGS) entry which is preliminary data.</text>
</comment>